<dbReference type="FunFam" id="1.20.120.1910:FF:000003">
    <property type="entry name" value="Cysteine--tRNA ligase CPS1, chloroplastic/mitochondrial"/>
    <property type="match status" value="1"/>
</dbReference>
<dbReference type="NCBIfam" id="TIGR00435">
    <property type="entry name" value="cysS"/>
    <property type="match status" value="1"/>
</dbReference>
<dbReference type="STRING" id="56857.A0A200QAT0"/>
<dbReference type="GO" id="GO:0006423">
    <property type="term" value="P:cysteinyl-tRNA aminoacylation"/>
    <property type="evidence" value="ECO:0007669"/>
    <property type="project" value="InterPro"/>
</dbReference>
<proteinExistence type="inferred from homology"/>
<comment type="cofactor">
    <cofactor evidence="1">
        <name>Zn(2+)</name>
        <dbReference type="ChEBI" id="CHEBI:29105"/>
    </cofactor>
</comment>
<accession>A0A200QAT0</accession>
<evidence type="ECO:0000256" key="17">
    <source>
        <dbReference type="ARBA" id="ARBA00031499"/>
    </source>
</evidence>
<dbReference type="InterPro" id="IPR024909">
    <property type="entry name" value="Cys-tRNA/MSH_ligase"/>
</dbReference>
<keyword evidence="10" id="KW-0547">Nucleotide-binding</keyword>
<dbReference type="GO" id="GO:0046872">
    <property type="term" value="F:metal ion binding"/>
    <property type="evidence" value="ECO:0007669"/>
    <property type="project" value="UniProtKB-KW"/>
</dbReference>
<evidence type="ECO:0000256" key="8">
    <source>
        <dbReference type="ARBA" id="ARBA00022640"/>
    </source>
</evidence>
<evidence type="ECO:0000256" key="10">
    <source>
        <dbReference type="ARBA" id="ARBA00022741"/>
    </source>
</evidence>
<comment type="subcellular location">
    <subcellularLocation>
        <location evidence="2">Mitochondrion</location>
    </subcellularLocation>
    <subcellularLocation>
        <location evidence="3">Plastid</location>
        <location evidence="3">Chloroplast</location>
    </subcellularLocation>
</comment>
<dbReference type="GO" id="GO:0004817">
    <property type="term" value="F:cysteine-tRNA ligase activity"/>
    <property type="evidence" value="ECO:0007669"/>
    <property type="project" value="UniProtKB-EC"/>
</dbReference>
<dbReference type="PANTHER" id="PTHR10890:SF25">
    <property type="entry name" value="CYSTEINE--TRNA LIGASE, CHLOROPLASTIC_MITOCHONDRIAL"/>
    <property type="match status" value="1"/>
</dbReference>
<dbReference type="SUPFAM" id="SSF47323">
    <property type="entry name" value="Anticodon-binding domain of a subclass of class I aminoacyl-tRNA synthetases"/>
    <property type="match status" value="1"/>
</dbReference>
<comment type="similarity">
    <text evidence="4">Belongs to the class-I aminoacyl-tRNA synthetase family.</text>
</comment>
<evidence type="ECO:0000313" key="20">
    <source>
        <dbReference type="Proteomes" id="UP000195402"/>
    </source>
</evidence>
<keyword evidence="7" id="KW-0436">Ligase</keyword>
<comment type="caution">
    <text evidence="19">The sequence shown here is derived from an EMBL/GenBank/DDBJ whole genome shotgun (WGS) entry which is preliminary data.</text>
</comment>
<keyword evidence="13" id="KW-0648">Protein biosynthesis</keyword>
<dbReference type="CDD" id="cd00672">
    <property type="entry name" value="CysRS_core"/>
    <property type="match status" value="1"/>
</dbReference>
<reference evidence="19 20" key="1">
    <citation type="journal article" date="2017" name="Mol. Plant">
        <title>The Genome of Medicinal Plant Macleaya cordata Provides New Insights into Benzylisoquinoline Alkaloids Metabolism.</title>
        <authorList>
            <person name="Liu X."/>
            <person name="Liu Y."/>
            <person name="Huang P."/>
            <person name="Ma Y."/>
            <person name="Qing Z."/>
            <person name="Tang Q."/>
            <person name="Cao H."/>
            <person name="Cheng P."/>
            <person name="Zheng Y."/>
            <person name="Yuan Z."/>
            <person name="Zhou Y."/>
            <person name="Liu J."/>
            <person name="Tang Z."/>
            <person name="Zhuo Y."/>
            <person name="Zhang Y."/>
            <person name="Yu L."/>
            <person name="Huang J."/>
            <person name="Yang P."/>
            <person name="Peng Q."/>
            <person name="Zhang J."/>
            <person name="Jiang W."/>
            <person name="Zhang Z."/>
            <person name="Lin K."/>
            <person name="Ro D.K."/>
            <person name="Chen X."/>
            <person name="Xiong X."/>
            <person name="Shang Y."/>
            <person name="Huang S."/>
            <person name="Zeng J."/>
        </authorList>
    </citation>
    <scope>NUCLEOTIDE SEQUENCE [LARGE SCALE GENOMIC DNA]</scope>
    <source>
        <strain evidence="20">cv. BLH2017</strain>
        <tissue evidence="19">Root</tissue>
    </source>
</reference>
<evidence type="ECO:0000256" key="3">
    <source>
        <dbReference type="ARBA" id="ARBA00004229"/>
    </source>
</evidence>
<dbReference type="EMBL" id="MVGT01002488">
    <property type="protein sequence ID" value="OVA07487.1"/>
    <property type="molecule type" value="Genomic_DNA"/>
</dbReference>
<organism evidence="19 20">
    <name type="scientific">Macleaya cordata</name>
    <name type="common">Five-seeded plume-poppy</name>
    <name type="synonym">Bocconia cordata</name>
    <dbReference type="NCBI Taxonomy" id="56857"/>
    <lineage>
        <taxon>Eukaryota</taxon>
        <taxon>Viridiplantae</taxon>
        <taxon>Streptophyta</taxon>
        <taxon>Embryophyta</taxon>
        <taxon>Tracheophyta</taxon>
        <taxon>Spermatophyta</taxon>
        <taxon>Magnoliopsida</taxon>
        <taxon>Ranunculales</taxon>
        <taxon>Papaveraceae</taxon>
        <taxon>Papaveroideae</taxon>
        <taxon>Macleaya</taxon>
    </lineage>
</organism>
<dbReference type="FunCoup" id="A0A200QAT0">
    <property type="interactions" value="3142"/>
</dbReference>
<evidence type="ECO:0000256" key="11">
    <source>
        <dbReference type="ARBA" id="ARBA00022833"/>
    </source>
</evidence>
<dbReference type="OrthoDB" id="438179at2759"/>
<sequence length="592" mass="67858">MGTLLKCYRPLLFSFHCPSSPFLGSKKRIRLQIHRHYSLKNKFLSEDFLFRNKNNNNNSLIFRCCFTSLSLSSQSSFINNNLKQEKVPNSEEELWIYNTMSKQKELFKPKVPGKVGMYVCGVTAYDLSHIGHARVYVSFDVLFRYLRHLEYEVCYVRNFTDVDDKIIARANELGEDPLSLSRRYCNEFHHDMEYLHCLPPSVEPRVSDHMVQIIEMIKQILGNGCAYRVDGDVYFSVEKFPSYGKLSGRKLEDNRAGERVAVDSRKQNPADFALWKSAKEGEPFWESPWGPGRPGWHIECSAMSAAYLGHSFDIHGGGMDLVFPHHENEIAQSCAACNKSNISYWIHNGFVTVDSEKMSKSLGNFFTIRQVIDLYHPLALRIFLMGTHYRSPINYSDVQLESASDRAFYIYQTLWDSGELLSQHSIASQMDPIPDDTASCINKFRNDFRTSMSDDLHTPVVLAALSDPLKTMNDLLHTRKGKKQQLRIQSLSALEKEIRSVLIVLGLMPTSYSEVLQQLREKALKRARLTEDEVLQKINERTLARKNKEYEKSDEIRKDLAAVGIALMDGPDGTIWRPTVPLALQEHQVVST</sequence>
<dbReference type="EC" id="6.1.1.16" evidence="5"/>
<dbReference type="SUPFAM" id="SSF52374">
    <property type="entry name" value="Nucleotidylyl transferase"/>
    <property type="match status" value="1"/>
</dbReference>
<keyword evidence="20" id="KW-1185">Reference proteome</keyword>
<dbReference type="GO" id="GO:0009507">
    <property type="term" value="C:chloroplast"/>
    <property type="evidence" value="ECO:0007669"/>
    <property type="project" value="UniProtKB-SubCell"/>
</dbReference>
<dbReference type="GO" id="GO:0005739">
    <property type="term" value="C:mitochondrion"/>
    <property type="evidence" value="ECO:0007669"/>
    <property type="project" value="UniProtKB-SubCell"/>
</dbReference>
<keyword evidence="6" id="KW-0150">Chloroplast</keyword>
<dbReference type="SMART" id="SM00840">
    <property type="entry name" value="DALR_2"/>
    <property type="match status" value="1"/>
</dbReference>
<evidence type="ECO:0000256" key="2">
    <source>
        <dbReference type="ARBA" id="ARBA00004173"/>
    </source>
</evidence>
<dbReference type="GO" id="GO:0005524">
    <property type="term" value="F:ATP binding"/>
    <property type="evidence" value="ECO:0007669"/>
    <property type="project" value="UniProtKB-KW"/>
</dbReference>
<keyword evidence="16 19" id="KW-0030">Aminoacyl-tRNA synthetase</keyword>
<evidence type="ECO:0000256" key="7">
    <source>
        <dbReference type="ARBA" id="ARBA00022598"/>
    </source>
</evidence>
<evidence type="ECO:0000256" key="9">
    <source>
        <dbReference type="ARBA" id="ARBA00022723"/>
    </source>
</evidence>
<evidence type="ECO:0000256" key="4">
    <source>
        <dbReference type="ARBA" id="ARBA00005594"/>
    </source>
</evidence>
<feature type="domain" description="Cysteinyl-tRNA synthetase class Ia DALR" evidence="18">
    <location>
        <begin position="447"/>
        <end position="516"/>
    </location>
</feature>
<evidence type="ECO:0000313" key="19">
    <source>
        <dbReference type="EMBL" id="OVA07487.1"/>
    </source>
</evidence>
<dbReference type="AlphaFoldDB" id="A0A200QAT0"/>
<protein>
    <recommendedName>
        <fullName evidence="5">cysteine--tRNA ligase</fullName>
        <ecNumber evidence="5">6.1.1.16</ecNumber>
    </recommendedName>
    <alternativeName>
        <fullName evidence="17">Cysteinyl-tRNA synthetase</fullName>
    </alternativeName>
</protein>
<keyword evidence="8" id="KW-0934">Plastid</keyword>
<evidence type="ECO:0000256" key="15">
    <source>
        <dbReference type="ARBA" id="ARBA00023128"/>
    </source>
</evidence>
<dbReference type="OMA" id="IMRWPSP"/>
<keyword evidence="15" id="KW-0496">Mitochondrion</keyword>
<evidence type="ECO:0000256" key="13">
    <source>
        <dbReference type="ARBA" id="ARBA00022917"/>
    </source>
</evidence>
<dbReference type="InParanoid" id="A0A200QAT0"/>
<evidence type="ECO:0000259" key="18">
    <source>
        <dbReference type="SMART" id="SM00840"/>
    </source>
</evidence>
<gene>
    <name evidence="19" type="ORF">BVC80_8235g10</name>
</gene>
<dbReference type="Gene3D" id="3.40.50.620">
    <property type="entry name" value="HUPs"/>
    <property type="match status" value="1"/>
</dbReference>
<dbReference type="Pfam" id="PF01406">
    <property type="entry name" value="tRNA-synt_1e"/>
    <property type="match status" value="1"/>
</dbReference>
<dbReference type="PRINTS" id="PR00983">
    <property type="entry name" value="TRNASYNTHCYS"/>
</dbReference>
<keyword evidence="14" id="KW-0809">Transit peptide</keyword>
<dbReference type="PANTHER" id="PTHR10890">
    <property type="entry name" value="CYSTEINYL-TRNA SYNTHETASE"/>
    <property type="match status" value="1"/>
</dbReference>
<dbReference type="InterPro" id="IPR014729">
    <property type="entry name" value="Rossmann-like_a/b/a_fold"/>
</dbReference>
<evidence type="ECO:0000256" key="12">
    <source>
        <dbReference type="ARBA" id="ARBA00022840"/>
    </source>
</evidence>
<dbReference type="InterPro" id="IPR015803">
    <property type="entry name" value="Cys-tRNA-ligase"/>
</dbReference>
<dbReference type="FunFam" id="3.40.50.620:FF:000009">
    <property type="entry name" value="Cysteine--tRNA ligase"/>
    <property type="match status" value="1"/>
</dbReference>
<evidence type="ECO:0000256" key="14">
    <source>
        <dbReference type="ARBA" id="ARBA00022946"/>
    </source>
</evidence>
<name>A0A200QAT0_MACCD</name>
<dbReference type="Gene3D" id="1.20.120.1910">
    <property type="entry name" value="Cysteine-tRNA ligase, C-terminal anti-codon recognition domain"/>
    <property type="match status" value="1"/>
</dbReference>
<keyword evidence="12" id="KW-0067">ATP-binding</keyword>
<dbReference type="InterPro" id="IPR032678">
    <property type="entry name" value="tRNA-synt_1_cat_dom"/>
</dbReference>
<evidence type="ECO:0000256" key="5">
    <source>
        <dbReference type="ARBA" id="ARBA00012832"/>
    </source>
</evidence>
<keyword evidence="11" id="KW-0862">Zinc</keyword>
<dbReference type="HAMAP" id="MF_00041">
    <property type="entry name" value="Cys_tRNA_synth"/>
    <property type="match status" value="1"/>
</dbReference>
<evidence type="ECO:0000256" key="16">
    <source>
        <dbReference type="ARBA" id="ARBA00023146"/>
    </source>
</evidence>
<dbReference type="InterPro" id="IPR009080">
    <property type="entry name" value="tRNAsynth_Ia_anticodon-bd"/>
</dbReference>
<evidence type="ECO:0000256" key="1">
    <source>
        <dbReference type="ARBA" id="ARBA00001947"/>
    </source>
</evidence>
<keyword evidence="9" id="KW-0479">Metal-binding</keyword>
<evidence type="ECO:0000256" key="6">
    <source>
        <dbReference type="ARBA" id="ARBA00022528"/>
    </source>
</evidence>
<dbReference type="Proteomes" id="UP000195402">
    <property type="component" value="Unassembled WGS sequence"/>
</dbReference>
<dbReference type="InterPro" id="IPR015273">
    <property type="entry name" value="Cys-tRNA-synt_Ia_DALR"/>
</dbReference>